<dbReference type="InterPro" id="IPR002110">
    <property type="entry name" value="Ankyrin_rpt"/>
</dbReference>
<dbReference type="Pfam" id="PF13637">
    <property type="entry name" value="Ank_4"/>
    <property type="match status" value="1"/>
</dbReference>
<sequence length="418" mass="47315">MPCLMSKDNDQYLYSIVNAYNRLTHDQLVLFLTLRSLSTSGSDEDLVSRLAHFDIQTYRSLHAPIDGLSPSPQNANSTSFSPAPVNGTARMRQHPRLPDLPTEILADILDTLGDWELCKAVGLPTSLSRPLEWNRASGTDEAMLSGFMPLIRSADPVRNPPTKLGATLTVRFGYVHVLDGLLHAYRPHFTNWFRNDIIPIVASQYGRMSVLAWWKHLVDAQILPGLKLSSVSEAIDGACRNGERASLDWWISSKFPLEYTEAALEFASAKNHVHILEWWKRSGLPLKIGRVMDTASSAGHVDVLSWWLHSALEFKYDRQALHHASMHGKVEVLQWWLESGLQMIFDQDALTLATRHNRPEVLEWWDQSGLPAQYRICDIEEALEDAIGGGEAARVWWRKKGVNFNANDKEWMKLQTLN</sequence>
<keyword evidence="2" id="KW-1185">Reference proteome</keyword>
<dbReference type="OrthoDB" id="70387at2759"/>
<organism evidence="1 2">
    <name type="scientific">Phellinidium pouzarii</name>
    <dbReference type="NCBI Taxonomy" id="167371"/>
    <lineage>
        <taxon>Eukaryota</taxon>
        <taxon>Fungi</taxon>
        <taxon>Dikarya</taxon>
        <taxon>Basidiomycota</taxon>
        <taxon>Agaricomycotina</taxon>
        <taxon>Agaricomycetes</taxon>
        <taxon>Hymenochaetales</taxon>
        <taxon>Hymenochaetaceae</taxon>
        <taxon>Phellinidium</taxon>
    </lineage>
</organism>
<dbReference type="SUPFAM" id="SSF140860">
    <property type="entry name" value="Pseudo ankyrin repeat-like"/>
    <property type="match status" value="1"/>
</dbReference>
<dbReference type="AlphaFoldDB" id="A0A4S4KEK6"/>
<evidence type="ECO:0000313" key="2">
    <source>
        <dbReference type="Proteomes" id="UP000308199"/>
    </source>
</evidence>
<dbReference type="PANTHER" id="PTHR46586">
    <property type="entry name" value="ANKYRIN REPEAT-CONTAINING PROTEIN"/>
    <property type="match status" value="1"/>
</dbReference>
<dbReference type="Gene3D" id="1.25.40.20">
    <property type="entry name" value="Ankyrin repeat-containing domain"/>
    <property type="match status" value="1"/>
</dbReference>
<name>A0A4S4KEK6_9AGAM</name>
<proteinExistence type="predicted"/>
<gene>
    <name evidence="1" type="ORF">EW145_g7772</name>
</gene>
<dbReference type="EMBL" id="SGPK01000874">
    <property type="protein sequence ID" value="THG96483.1"/>
    <property type="molecule type" value="Genomic_DNA"/>
</dbReference>
<reference evidence="1 2" key="1">
    <citation type="submission" date="2019-02" db="EMBL/GenBank/DDBJ databases">
        <title>Genome sequencing of the rare red list fungi Phellinidium pouzarii.</title>
        <authorList>
            <person name="Buettner E."/>
            <person name="Kellner H."/>
        </authorList>
    </citation>
    <scope>NUCLEOTIDE SEQUENCE [LARGE SCALE GENOMIC DNA]</scope>
    <source>
        <strain evidence="1 2">DSM 108285</strain>
    </source>
</reference>
<dbReference type="PANTHER" id="PTHR46586:SF3">
    <property type="entry name" value="ANKYRIN REPEAT-CONTAINING PROTEIN"/>
    <property type="match status" value="1"/>
</dbReference>
<comment type="caution">
    <text evidence="1">The sequence shown here is derived from an EMBL/GenBank/DDBJ whole genome shotgun (WGS) entry which is preliminary data.</text>
</comment>
<evidence type="ECO:0000313" key="1">
    <source>
        <dbReference type="EMBL" id="THG96483.1"/>
    </source>
</evidence>
<dbReference type="Proteomes" id="UP000308199">
    <property type="component" value="Unassembled WGS sequence"/>
</dbReference>
<dbReference type="InterPro" id="IPR036770">
    <property type="entry name" value="Ankyrin_rpt-contain_sf"/>
</dbReference>
<accession>A0A4S4KEK6</accession>
<dbReference type="InterPro" id="IPR052050">
    <property type="entry name" value="SecEffector_AnkRepeat"/>
</dbReference>
<protein>
    <submittedName>
        <fullName evidence="1">Uncharacterized protein</fullName>
    </submittedName>
</protein>